<keyword evidence="2" id="KW-1185">Reference proteome</keyword>
<comment type="caution">
    <text evidence="1">The sequence shown here is derived from an EMBL/GenBank/DDBJ whole genome shotgun (WGS) entry which is preliminary data.</text>
</comment>
<reference evidence="1 2" key="1">
    <citation type="submission" date="2020-03" db="EMBL/GenBank/DDBJ databases">
        <title>Genome sequence of strain Massilia sp. TW-1.</title>
        <authorList>
            <person name="Chaudhary D.K."/>
        </authorList>
    </citation>
    <scope>NUCLEOTIDE SEQUENCE [LARGE SCALE GENOMIC DNA]</scope>
    <source>
        <strain evidence="1 2">TW-1</strain>
    </source>
</reference>
<evidence type="ECO:0000313" key="1">
    <source>
        <dbReference type="EMBL" id="NIA52295.1"/>
    </source>
</evidence>
<dbReference type="EMBL" id="JAAQOM010000001">
    <property type="protein sequence ID" value="NIA52295.1"/>
    <property type="molecule type" value="Genomic_DNA"/>
</dbReference>
<gene>
    <name evidence="1" type="ORF">HAV22_01330</name>
</gene>
<protein>
    <submittedName>
        <fullName evidence="1">Uncharacterized protein</fullName>
    </submittedName>
</protein>
<name>A0ABX0P4Z7_9BURK</name>
<accession>A0ABX0P4Z7</accession>
<sequence length="259" mass="30476">MNCLINVGRRIYSDYLMADRTSDYEALLRAAICAGYALMSVRDFIDFGQAAPRRIMVLRHDIDTDPATARRLFEIERSLGVLATYYFRLTTLDIRLMVELEKYGSEASYHFEEIADFVKRHDIRCPAQLRARMGEVEDQFFINFTDIERRTGIKLRTVASHGDFVNRKLGIINHELLQNAALRQRCGITHEAYDQALMQRFGIYISDRPCPELYCPCSPLEVFGIHERIYFTSHPVHWRTNWRETSRHNLTRLRESWSW</sequence>
<dbReference type="Proteomes" id="UP000716322">
    <property type="component" value="Unassembled WGS sequence"/>
</dbReference>
<organism evidence="1 2">
    <name type="scientific">Telluria antibiotica</name>
    <dbReference type="NCBI Taxonomy" id="2717319"/>
    <lineage>
        <taxon>Bacteria</taxon>
        <taxon>Pseudomonadati</taxon>
        <taxon>Pseudomonadota</taxon>
        <taxon>Betaproteobacteria</taxon>
        <taxon>Burkholderiales</taxon>
        <taxon>Oxalobacteraceae</taxon>
        <taxon>Telluria group</taxon>
        <taxon>Telluria</taxon>
    </lineage>
</organism>
<evidence type="ECO:0000313" key="2">
    <source>
        <dbReference type="Proteomes" id="UP000716322"/>
    </source>
</evidence>
<proteinExistence type="predicted"/>